<comment type="caution">
    <text evidence="1">The sequence shown here is derived from an EMBL/GenBank/DDBJ whole genome shotgun (WGS) entry which is preliminary data.</text>
</comment>
<accession>A0AA39T3B6</accession>
<name>A0AA39T3B6_9AGAR</name>
<gene>
    <name evidence="1" type="ORF">IW261DRAFT_1349116</name>
</gene>
<dbReference type="AlphaFoldDB" id="A0AA39T3B6"/>
<sequence length="165" mass="19076">VKSSQGFNHIDTGHLLCPQIHLEDFNKDPNEILQQLADGDIQPTASEWPSFMYDQDLYDKNNMFSGLMRGYLLVLRHIFFSNGDPMKQSGPKRAALVKLFGIKKITARHIAYAACLTWFGLCSKDAWQLCDGAFHLDVFYYAVVDLFEMFPEEKWVTETLAWWNM</sequence>
<dbReference type="Pfam" id="PF20414">
    <property type="entry name" value="DUF6698"/>
    <property type="match status" value="1"/>
</dbReference>
<dbReference type="Proteomes" id="UP001175227">
    <property type="component" value="Unassembled WGS sequence"/>
</dbReference>
<evidence type="ECO:0000313" key="1">
    <source>
        <dbReference type="EMBL" id="KAK0461471.1"/>
    </source>
</evidence>
<keyword evidence="2" id="KW-1185">Reference proteome</keyword>
<proteinExistence type="predicted"/>
<protein>
    <submittedName>
        <fullName evidence="1">Uncharacterized protein</fullName>
    </submittedName>
</protein>
<organism evidence="1 2">
    <name type="scientific">Armillaria novae-zelandiae</name>
    <dbReference type="NCBI Taxonomy" id="153914"/>
    <lineage>
        <taxon>Eukaryota</taxon>
        <taxon>Fungi</taxon>
        <taxon>Dikarya</taxon>
        <taxon>Basidiomycota</taxon>
        <taxon>Agaricomycotina</taxon>
        <taxon>Agaricomycetes</taxon>
        <taxon>Agaricomycetidae</taxon>
        <taxon>Agaricales</taxon>
        <taxon>Marasmiineae</taxon>
        <taxon>Physalacriaceae</taxon>
        <taxon>Armillaria</taxon>
    </lineage>
</organism>
<dbReference type="EMBL" id="JAUEPR010000154">
    <property type="protein sequence ID" value="KAK0461471.1"/>
    <property type="molecule type" value="Genomic_DNA"/>
</dbReference>
<feature type="non-terminal residue" evidence="1">
    <location>
        <position position="165"/>
    </location>
</feature>
<dbReference type="InterPro" id="IPR046521">
    <property type="entry name" value="DUF6698"/>
</dbReference>
<evidence type="ECO:0000313" key="2">
    <source>
        <dbReference type="Proteomes" id="UP001175227"/>
    </source>
</evidence>
<reference evidence="1" key="1">
    <citation type="submission" date="2023-06" db="EMBL/GenBank/DDBJ databases">
        <authorList>
            <consortium name="Lawrence Berkeley National Laboratory"/>
            <person name="Ahrendt S."/>
            <person name="Sahu N."/>
            <person name="Indic B."/>
            <person name="Wong-Bajracharya J."/>
            <person name="Merenyi Z."/>
            <person name="Ke H.-M."/>
            <person name="Monk M."/>
            <person name="Kocsube S."/>
            <person name="Drula E."/>
            <person name="Lipzen A."/>
            <person name="Balint B."/>
            <person name="Henrissat B."/>
            <person name="Andreopoulos B."/>
            <person name="Martin F.M."/>
            <person name="Harder C.B."/>
            <person name="Rigling D."/>
            <person name="Ford K.L."/>
            <person name="Foster G.D."/>
            <person name="Pangilinan J."/>
            <person name="Papanicolaou A."/>
            <person name="Barry K."/>
            <person name="LaButti K."/>
            <person name="Viragh M."/>
            <person name="Koriabine M."/>
            <person name="Yan M."/>
            <person name="Riley R."/>
            <person name="Champramary S."/>
            <person name="Plett K.L."/>
            <person name="Tsai I.J."/>
            <person name="Slot J."/>
            <person name="Sipos G."/>
            <person name="Plett J."/>
            <person name="Nagy L.G."/>
            <person name="Grigoriev I.V."/>
        </authorList>
    </citation>
    <scope>NUCLEOTIDE SEQUENCE</scope>
    <source>
        <strain evidence="1">ICMP 16352</strain>
    </source>
</reference>